<reference evidence="1 2" key="1">
    <citation type="journal article" date="2022" name="Hortic Res">
        <title>A haplotype resolved chromosomal level avocado genome allows analysis of novel avocado genes.</title>
        <authorList>
            <person name="Nath O."/>
            <person name="Fletcher S.J."/>
            <person name="Hayward A."/>
            <person name="Shaw L.M."/>
            <person name="Masouleh A.K."/>
            <person name="Furtado A."/>
            <person name="Henry R.J."/>
            <person name="Mitter N."/>
        </authorList>
    </citation>
    <scope>NUCLEOTIDE SEQUENCE [LARGE SCALE GENOMIC DNA]</scope>
    <source>
        <strain evidence="2">cv. Hass</strain>
    </source>
</reference>
<proteinExistence type="predicted"/>
<accession>A0ACC2KCV8</accession>
<gene>
    <name evidence="1" type="ORF">MRB53_015176</name>
</gene>
<organism evidence="1 2">
    <name type="scientific">Persea americana</name>
    <name type="common">Avocado</name>
    <dbReference type="NCBI Taxonomy" id="3435"/>
    <lineage>
        <taxon>Eukaryota</taxon>
        <taxon>Viridiplantae</taxon>
        <taxon>Streptophyta</taxon>
        <taxon>Embryophyta</taxon>
        <taxon>Tracheophyta</taxon>
        <taxon>Spermatophyta</taxon>
        <taxon>Magnoliopsida</taxon>
        <taxon>Magnoliidae</taxon>
        <taxon>Laurales</taxon>
        <taxon>Lauraceae</taxon>
        <taxon>Persea</taxon>
    </lineage>
</organism>
<dbReference type="Proteomes" id="UP001234297">
    <property type="component" value="Chromosome 4"/>
</dbReference>
<evidence type="ECO:0000313" key="2">
    <source>
        <dbReference type="Proteomes" id="UP001234297"/>
    </source>
</evidence>
<comment type="caution">
    <text evidence="1">The sequence shown here is derived from an EMBL/GenBank/DDBJ whole genome shotgun (WGS) entry which is preliminary data.</text>
</comment>
<sequence length="195" mass="21893">MESRGTISKLVPNKERIIRERGETSRVTLSSVLTREEEDSIILSTYKHVLSDGITDGTIVHNLKMPFQGLGGDTPATSASLISLNVSEDSCSICRRGIDDCIGCTLFSPPYENKEVEEEEQQEKKRSYYRGVRQRPSGRWAAEIQNPVKRARVWLGTFDTAEEAARAFDKKAIEFRGTSAKLNFPSTDRLWTSTS</sequence>
<evidence type="ECO:0000313" key="1">
    <source>
        <dbReference type="EMBL" id="KAJ8618990.1"/>
    </source>
</evidence>
<keyword evidence="2" id="KW-1185">Reference proteome</keyword>
<name>A0ACC2KCV8_PERAE</name>
<dbReference type="EMBL" id="CM056812">
    <property type="protein sequence ID" value="KAJ8618990.1"/>
    <property type="molecule type" value="Genomic_DNA"/>
</dbReference>
<protein>
    <submittedName>
        <fullName evidence="1">Uncharacterized protein</fullName>
    </submittedName>
</protein>